<dbReference type="AlphaFoldDB" id="A0A839RQG3"/>
<evidence type="ECO:0000256" key="3">
    <source>
        <dbReference type="ARBA" id="ARBA00022840"/>
    </source>
</evidence>
<evidence type="ECO:0000256" key="7">
    <source>
        <dbReference type="SAM" id="Phobius"/>
    </source>
</evidence>
<reference evidence="8 9" key="1">
    <citation type="submission" date="2020-08" db="EMBL/GenBank/DDBJ databases">
        <title>Sequencing the genomes of 1000 actinobacteria strains.</title>
        <authorList>
            <person name="Klenk H.-P."/>
        </authorList>
    </citation>
    <scope>NUCLEOTIDE SEQUENCE [LARGE SCALE GENOMIC DNA]</scope>
    <source>
        <strain evidence="8 9">DSM 45258</strain>
    </source>
</reference>
<accession>A0A839RQG3</accession>
<keyword evidence="7" id="KW-0472">Membrane</keyword>
<sequence>MVLKVDPLENPDESAPALAPRGCPSVGVEEEFLLHDAERGVLAPCAPELLAGLADDVNGACSEMQNTQIELVTQPETALGALAAGLLRNREQASAAAHEMGLQLLPAGMPPQMSPQSPPARPSVSDNRYRKMFARYGAAAERYQGCGTHVHVEVPDRETAVAVLGHLTPWLPLLVALGGNSAYSGGADTRFSSWRIATQRRFPVSGLPPQFRSAAHYDESVAALVDAGLLEDGHTCFWLARLSDRYPTIEIRASDVGLTADDSVLQAALGRALVMTALSDLQKGDPPPAIDPLWGDAALWTAARHGLEGPAIDPVTGKKVTVSEYTSMLLDKTTDALCEAGDYYAVRTFLAALRKRGSGAQLQRSAARGGHAAVTSMLHGATCQTAGLGRNAGLILNAAQRDWRDVHMENEHSKSQPEPTPPAEDQTNLVHEEPDPDAGSQPKVAGGVIIVLTAAIAIAFLVVAVYLGGQAFNAW</sequence>
<dbReference type="Gene3D" id="3.30.590.20">
    <property type="match status" value="1"/>
</dbReference>
<dbReference type="Pfam" id="PF04107">
    <property type="entry name" value="GCS2"/>
    <property type="match status" value="1"/>
</dbReference>
<dbReference type="EC" id="6.3.2.2" evidence="5"/>
<organism evidence="8 9">
    <name type="scientific">Hoyosella altamirensis</name>
    <dbReference type="NCBI Taxonomy" id="616997"/>
    <lineage>
        <taxon>Bacteria</taxon>
        <taxon>Bacillati</taxon>
        <taxon>Actinomycetota</taxon>
        <taxon>Actinomycetes</taxon>
        <taxon>Mycobacteriales</taxon>
        <taxon>Hoyosellaceae</taxon>
        <taxon>Hoyosella</taxon>
    </lineage>
</organism>
<dbReference type="EMBL" id="JACHWS010000003">
    <property type="protein sequence ID" value="MBB3038780.1"/>
    <property type="molecule type" value="Genomic_DNA"/>
</dbReference>
<dbReference type="RefSeq" id="WP_064441468.1">
    <property type="nucleotide sequence ID" value="NZ_BDDI01000014.1"/>
</dbReference>
<comment type="function">
    <text evidence="5">ATP-dependent carboxylate-amine ligase which exhibits weak glutamate--cysteine ligase activity.</text>
</comment>
<dbReference type="GO" id="GO:0004357">
    <property type="term" value="F:glutamate-cysteine ligase activity"/>
    <property type="evidence" value="ECO:0007669"/>
    <property type="project" value="UniProtKB-EC"/>
</dbReference>
<dbReference type="PANTHER" id="PTHR36510:SF1">
    <property type="entry name" value="GLUTAMATE--CYSTEINE LIGASE 2-RELATED"/>
    <property type="match status" value="1"/>
</dbReference>
<keyword evidence="3 5" id="KW-0067">ATP-binding</keyword>
<dbReference type="InterPro" id="IPR006336">
    <property type="entry name" value="GCS2"/>
</dbReference>
<dbReference type="NCBIfam" id="TIGR02050">
    <property type="entry name" value="gshA_cyan_rel"/>
    <property type="match status" value="1"/>
</dbReference>
<dbReference type="GO" id="GO:0042398">
    <property type="term" value="P:modified amino acid biosynthetic process"/>
    <property type="evidence" value="ECO:0007669"/>
    <property type="project" value="InterPro"/>
</dbReference>
<feature type="region of interest" description="Disordered" evidence="6">
    <location>
        <begin position="1"/>
        <end position="21"/>
    </location>
</feature>
<dbReference type="HAMAP" id="MF_01609">
    <property type="entry name" value="Glu_cys_ligase_2"/>
    <property type="match status" value="1"/>
</dbReference>
<dbReference type="SUPFAM" id="SSF55931">
    <property type="entry name" value="Glutamine synthetase/guanido kinase"/>
    <property type="match status" value="1"/>
</dbReference>
<keyword evidence="2 5" id="KW-0547">Nucleotide-binding</keyword>
<feature type="transmembrane region" description="Helical" evidence="7">
    <location>
        <begin position="444"/>
        <end position="467"/>
    </location>
</feature>
<protein>
    <recommendedName>
        <fullName evidence="5">Putative glutamate--cysteine ligase 2</fullName>
        <ecNumber evidence="5">6.3.2.2</ecNumber>
    </recommendedName>
    <alternativeName>
        <fullName evidence="5">Gamma-glutamylcysteine synthetase 2</fullName>
        <shortName evidence="5">GCS 2</shortName>
        <shortName evidence="5">Gamma-GCS 2</shortName>
    </alternativeName>
</protein>
<dbReference type="InterPro" id="IPR011793">
    <property type="entry name" value="YbdK"/>
</dbReference>
<evidence type="ECO:0000256" key="4">
    <source>
        <dbReference type="ARBA" id="ARBA00048819"/>
    </source>
</evidence>
<keyword evidence="7" id="KW-1133">Transmembrane helix</keyword>
<name>A0A839RQG3_9ACTN</name>
<keyword evidence="7" id="KW-0812">Transmembrane</keyword>
<gene>
    <name evidence="8" type="ORF">FHU29_003249</name>
</gene>
<evidence type="ECO:0000256" key="1">
    <source>
        <dbReference type="ARBA" id="ARBA00022598"/>
    </source>
</evidence>
<dbReference type="InterPro" id="IPR050141">
    <property type="entry name" value="GCL_type2/YbdK_subfam"/>
</dbReference>
<comment type="caution">
    <text evidence="8">The sequence shown here is derived from an EMBL/GenBank/DDBJ whole genome shotgun (WGS) entry which is preliminary data.</text>
</comment>
<dbReference type="InterPro" id="IPR014746">
    <property type="entry name" value="Gln_synth/guanido_kin_cat_dom"/>
</dbReference>
<comment type="catalytic activity">
    <reaction evidence="4 5">
        <text>L-cysteine + L-glutamate + ATP = gamma-L-glutamyl-L-cysteine + ADP + phosphate + H(+)</text>
        <dbReference type="Rhea" id="RHEA:13285"/>
        <dbReference type="ChEBI" id="CHEBI:15378"/>
        <dbReference type="ChEBI" id="CHEBI:29985"/>
        <dbReference type="ChEBI" id="CHEBI:30616"/>
        <dbReference type="ChEBI" id="CHEBI:35235"/>
        <dbReference type="ChEBI" id="CHEBI:43474"/>
        <dbReference type="ChEBI" id="CHEBI:58173"/>
        <dbReference type="ChEBI" id="CHEBI:456216"/>
        <dbReference type="EC" id="6.3.2.2"/>
    </reaction>
</comment>
<evidence type="ECO:0000256" key="2">
    <source>
        <dbReference type="ARBA" id="ARBA00022741"/>
    </source>
</evidence>
<evidence type="ECO:0000313" key="8">
    <source>
        <dbReference type="EMBL" id="MBB3038780.1"/>
    </source>
</evidence>
<keyword evidence="9" id="KW-1185">Reference proteome</keyword>
<keyword evidence="1 5" id="KW-0436">Ligase</keyword>
<evidence type="ECO:0000313" key="9">
    <source>
        <dbReference type="Proteomes" id="UP000567922"/>
    </source>
</evidence>
<comment type="similarity">
    <text evidence="5">Belongs to the glutamate--cysteine ligase type 2 family. YbdK subfamily.</text>
</comment>
<evidence type="ECO:0000256" key="5">
    <source>
        <dbReference type="HAMAP-Rule" id="MF_01609"/>
    </source>
</evidence>
<evidence type="ECO:0000256" key="6">
    <source>
        <dbReference type="SAM" id="MobiDB-lite"/>
    </source>
</evidence>
<dbReference type="PANTHER" id="PTHR36510">
    <property type="entry name" value="GLUTAMATE--CYSTEINE LIGASE 2-RELATED"/>
    <property type="match status" value="1"/>
</dbReference>
<dbReference type="Proteomes" id="UP000567922">
    <property type="component" value="Unassembled WGS sequence"/>
</dbReference>
<feature type="region of interest" description="Disordered" evidence="6">
    <location>
        <begin position="408"/>
        <end position="441"/>
    </location>
</feature>
<dbReference type="GO" id="GO:0005524">
    <property type="term" value="F:ATP binding"/>
    <property type="evidence" value="ECO:0007669"/>
    <property type="project" value="UniProtKB-KW"/>
</dbReference>
<proteinExistence type="inferred from homology"/>